<evidence type="ECO:0000313" key="2">
    <source>
        <dbReference type="EMBL" id="QBJ92740.1"/>
    </source>
</evidence>
<organism evidence="2 3">
    <name type="scientific">Streptomyces seoulensis</name>
    <dbReference type="NCBI Taxonomy" id="73044"/>
    <lineage>
        <taxon>Bacteria</taxon>
        <taxon>Bacillati</taxon>
        <taxon>Actinomycetota</taxon>
        <taxon>Actinomycetes</taxon>
        <taxon>Kitasatosporales</taxon>
        <taxon>Streptomycetaceae</taxon>
        <taxon>Streptomyces</taxon>
    </lineage>
</organism>
<dbReference type="OrthoDB" id="9793039at2"/>
<dbReference type="RefSeq" id="WP_031183451.1">
    <property type="nucleotide sequence ID" value="NZ_CP032229.1"/>
</dbReference>
<dbReference type="InterPro" id="IPR041581">
    <property type="entry name" value="Glyoxalase_6"/>
</dbReference>
<dbReference type="Gene3D" id="3.10.180.10">
    <property type="entry name" value="2,3-Dihydroxybiphenyl 1,2-Dioxygenase, domain 1"/>
    <property type="match status" value="2"/>
</dbReference>
<name>A0A4P6TZ08_STRSO</name>
<dbReference type="InterPro" id="IPR029068">
    <property type="entry name" value="Glyas_Bleomycin-R_OHBP_Dase"/>
</dbReference>
<dbReference type="Pfam" id="PF00903">
    <property type="entry name" value="Glyoxalase"/>
    <property type="match status" value="1"/>
</dbReference>
<dbReference type="Proteomes" id="UP000292547">
    <property type="component" value="Chromosome"/>
</dbReference>
<protein>
    <submittedName>
        <fullName evidence="2">VOC family protein</fullName>
    </submittedName>
</protein>
<evidence type="ECO:0000259" key="1">
    <source>
        <dbReference type="PROSITE" id="PS51819"/>
    </source>
</evidence>
<dbReference type="AlphaFoldDB" id="A0A4P6TZ08"/>
<dbReference type="InterPro" id="IPR052164">
    <property type="entry name" value="Anthracycline_SecMetBiosynth"/>
</dbReference>
<dbReference type="PROSITE" id="PS51819">
    <property type="entry name" value="VOC"/>
    <property type="match status" value="2"/>
</dbReference>
<evidence type="ECO:0000313" key="3">
    <source>
        <dbReference type="Proteomes" id="UP000292547"/>
    </source>
</evidence>
<dbReference type="CDD" id="cd07247">
    <property type="entry name" value="SgaA_N_like"/>
    <property type="match status" value="2"/>
</dbReference>
<gene>
    <name evidence="2" type="ORF">D0Z67_22280</name>
</gene>
<reference evidence="2 3" key="1">
    <citation type="submission" date="2018-08" db="EMBL/GenBank/DDBJ databases">
        <title>The complete genome sequence of Streptomyces seoulensis, a pioneer strain for nickel superoxide dismutase discovery.</title>
        <authorList>
            <person name="Shin J."/>
            <person name="Lee J.-S."/>
            <person name="Lee E.-J."/>
            <person name="Youn H.-D."/>
        </authorList>
    </citation>
    <scope>NUCLEOTIDE SEQUENCE [LARGE SCALE GENOMIC DNA]</scope>
    <source>
        <strain evidence="2 3">KCTC 9819</strain>
    </source>
</reference>
<dbReference type="KEGG" id="sseo:D0Z67_22280"/>
<dbReference type="SUPFAM" id="SSF54593">
    <property type="entry name" value="Glyoxalase/Bleomycin resistance protein/Dihydroxybiphenyl dioxygenase"/>
    <property type="match status" value="2"/>
</dbReference>
<sequence>MTEAPESAGPRAPHAPGTPCWVSLMTRAADAAEEFYGAVLGWEFRAGPLGRPVRASLGGREVAVINQLPADAGLSAAWTPYLASDDVDLTAERVRLSGGTVAVGPLDAGENGRVAVAADPSGAVFGFCTAWAHPAPAGARGPGMPAWTELRTVSAVRVTTFYARVFGYEAEPPSAPDHITLRSGGRPVVALRGMGHALPRALGAHWLPHFEVADTDATVRQVLELGGRVLEPAHDGPYGRVATVADPQGARFGVARRVGTVPRPRG</sequence>
<dbReference type="GeneID" id="300101639"/>
<dbReference type="InterPro" id="IPR037523">
    <property type="entry name" value="VOC_core"/>
</dbReference>
<dbReference type="EMBL" id="CP032229">
    <property type="protein sequence ID" value="QBJ92740.1"/>
    <property type="molecule type" value="Genomic_DNA"/>
</dbReference>
<dbReference type="PANTHER" id="PTHR33993">
    <property type="entry name" value="GLYOXALASE-RELATED"/>
    <property type="match status" value="1"/>
</dbReference>
<accession>A0A4P6TZ08</accession>
<dbReference type="Pfam" id="PF18029">
    <property type="entry name" value="Glyoxalase_6"/>
    <property type="match status" value="1"/>
</dbReference>
<proteinExistence type="predicted"/>
<dbReference type="InterPro" id="IPR004360">
    <property type="entry name" value="Glyas_Fos-R_dOase_dom"/>
</dbReference>
<feature type="domain" description="VOC" evidence="1">
    <location>
        <begin position="144"/>
        <end position="257"/>
    </location>
</feature>
<dbReference type="PANTHER" id="PTHR33993:SF10">
    <property type="entry name" value="CONSERVED PROTEIN"/>
    <property type="match status" value="1"/>
</dbReference>
<keyword evidence="3" id="KW-1185">Reference proteome</keyword>
<feature type="domain" description="VOC" evidence="1">
    <location>
        <begin position="18"/>
        <end position="130"/>
    </location>
</feature>